<evidence type="ECO:0000313" key="2">
    <source>
        <dbReference type="Proteomes" id="UP000305948"/>
    </source>
</evidence>
<protein>
    <submittedName>
        <fullName evidence="1">Uncharacterized protein</fullName>
    </submittedName>
</protein>
<reference evidence="1 2" key="1">
    <citation type="journal article" date="2019" name="Nat. Ecol. Evol.">
        <title>Megaphylogeny resolves global patterns of mushroom evolution.</title>
        <authorList>
            <person name="Varga T."/>
            <person name="Krizsan K."/>
            <person name="Foldi C."/>
            <person name="Dima B."/>
            <person name="Sanchez-Garcia M."/>
            <person name="Sanchez-Ramirez S."/>
            <person name="Szollosi G.J."/>
            <person name="Szarkandi J.G."/>
            <person name="Papp V."/>
            <person name="Albert L."/>
            <person name="Andreopoulos W."/>
            <person name="Angelini C."/>
            <person name="Antonin V."/>
            <person name="Barry K.W."/>
            <person name="Bougher N.L."/>
            <person name="Buchanan P."/>
            <person name="Buyck B."/>
            <person name="Bense V."/>
            <person name="Catcheside P."/>
            <person name="Chovatia M."/>
            <person name="Cooper J."/>
            <person name="Damon W."/>
            <person name="Desjardin D."/>
            <person name="Finy P."/>
            <person name="Geml J."/>
            <person name="Haridas S."/>
            <person name="Hughes K."/>
            <person name="Justo A."/>
            <person name="Karasinski D."/>
            <person name="Kautmanova I."/>
            <person name="Kiss B."/>
            <person name="Kocsube S."/>
            <person name="Kotiranta H."/>
            <person name="LaButti K.M."/>
            <person name="Lechner B.E."/>
            <person name="Liimatainen K."/>
            <person name="Lipzen A."/>
            <person name="Lukacs Z."/>
            <person name="Mihaltcheva S."/>
            <person name="Morgado L.N."/>
            <person name="Niskanen T."/>
            <person name="Noordeloos M.E."/>
            <person name="Ohm R.A."/>
            <person name="Ortiz-Santana B."/>
            <person name="Ovrebo C."/>
            <person name="Racz N."/>
            <person name="Riley R."/>
            <person name="Savchenko A."/>
            <person name="Shiryaev A."/>
            <person name="Soop K."/>
            <person name="Spirin V."/>
            <person name="Szebenyi C."/>
            <person name="Tomsovsky M."/>
            <person name="Tulloss R.E."/>
            <person name="Uehling J."/>
            <person name="Grigoriev I.V."/>
            <person name="Vagvolgyi C."/>
            <person name="Papp T."/>
            <person name="Martin F.M."/>
            <person name="Miettinen O."/>
            <person name="Hibbett D.S."/>
            <person name="Nagy L.G."/>
        </authorList>
    </citation>
    <scope>NUCLEOTIDE SEQUENCE [LARGE SCALE GENOMIC DNA]</scope>
    <source>
        <strain evidence="1 2">OMC1185</strain>
    </source>
</reference>
<sequence>MLLIIILFLANILFWSIWPKVLIQYCAVPSFFALTLQTRTRSPRACYRLITPTFYRTEQPRRERFDPPLLSMLCNRNPDDSEGRCVGTVHHAQVPGNEVNIPRKQENHWS</sequence>
<evidence type="ECO:0000313" key="1">
    <source>
        <dbReference type="EMBL" id="TFK50052.1"/>
    </source>
</evidence>
<proteinExistence type="predicted"/>
<gene>
    <name evidence="1" type="ORF">OE88DRAFT_312082</name>
</gene>
<name>A0A5C3MYV6_9AGAM</name>
<dbReference type="Proteomes" id="UP000305948">
    <property type="component" value="Unassembled WGS sequence"/>
</dbReference>
<keyword evidence="2" id="KW-1185">Reference proteome</keyword>
<dbReference type="EMBL" id="ML213514">
    <property type="protein sequence ID" value="TFK50052.1"/>
    <property type="molecule type" value="Genomic_DNA"/>
</dbReference>
<organism evidence="1 2">
    <name type="scientific">Heliocybe sulcata</name>
    <dbReference type="NCBI Taxonomy" id="5364"/>
    <lineage>
        <taxon>Eukaryota</taxon>
        <taxon>Fungi</taxon>
        <taxon>Dikarya</taxon>
        <taxon>Basidiomycota</taxon>
        <taxon>Agaricomycotina</taxon>
        <taxon>Agaricomycetes</taxon>
        <taxon>Gloeophyllales</taxon>
        <taxon>Gloeophyllaceae</taxon>
        <taxon>Heliocybe</taxon>
    </lineage>
</organism>
<accession>A0A5C3MYV6</accession>
<dbReference type="AlphaFoldDB" id="A0A5C3MYV6"/>